<dbReference type="EMBL" id="CAMPGE010002748">
    <property type="protein sequence ID" value="CAI2361560.1"/>
    <property type="molecule type" value="Genomic_DNA"/>
</dbReference>
<protein>
    <submittedName>
        <fullName evidence="3">Uncharacterized protein</fullName>
    </submittedName>
</protein>
<feature type="coiled-coil region" evidence="1">
    <location>
        <begin position="259"/>
        <end position="338"/>
    </location>
</feature>
<feature type="compositionally biased region" description="Polar residues" evidence="2">
    <location>
        <begin position="169"/>
        <end position="188"/>
    </location>
</feature>
<keyword evidence="4" id="KW-1185">Reference proteome</keyword>
<evidence type="ECO:0000313" key="3">
    <source>
        <dbReference type="EMBL" id="CAI2361560.1"/>
    </source>
</evidence>
<sequence>MEKYKTSEKIEQWIKDKMTHKLINTKRNKDKNSLNKVFNKYDSLMSKYKISADQNKALRTNKSQKKVNANGLQGKHMRTIDTKRVFPSTNKSGHDPYKIQNVFNKRKISSPSPHLNNVNSYINYNQHSNFPQSPSSCSKKSHNLSSENLKNLKSNRSKRKALYRERSDQGSLKISPTTPTAPNPTFSQKKGKFILPATEASRRRNLFKDKNCSSNSNHLRSQSIESQISPNLKVNIWANEQKNKIHRYRKTEEMRGVLNRQKEEKLAREALQQQNTKKELLEMQDKIKHYQEELKTEAKRRSYKKSQEKGFMEESKNLYQLNKKLHKELDRMETMKENPKYLVNRDQQERKLSHKRSYARKALDSYYLSQIQENRLRSSQLKKIDQDMANNTRSFLEKLNDQNEKDHKAKIKNCLEKNQKRQDILKSLLPKDPLEDDISRNEIPGLIQLQNYREVKRNRETKAVSLYNAMSLQGKKKHLTKLPRIIDKDSSTGLLWDSNSHLDTIIKKGKLNQEGLKYLRMNPLEKRKDIDSTLKAMISQKDQKKRDQKVLDAEEYIETNKEMYYPQGLELF</sequence>
<dbReference type="AlphaFoldDB" id="A0AAD1X8P7"/>
<reference evidence="3" key="1">
    <citation type="submission" date="2023-07" db="EMBL/GenBank/DDBJ databases">
        <authorList>
            <consortium name="AG Swart"/>
            <person name="Singh M."/>
            <person name="Singh A."/>
            <person name="Seah K."/>
            <person name="Emmerich C."/>
        </authorList>
    </citation>
    <scope>NUCLEOTIDE SEQUENCE</scope>
    <source>
        <strain evidence="3">DP1</strain>
    </source>
</reference>
<dbReference type="Proteomes" id="UP001295684">
    <property type="component" value="Unassembled WGS sequence"/>
</dbReference>
<evidence type="ECO:0000256" key="2">
    <source>
        <dbReference type="SAM" id="MobiDB-lite"/>
    </source>
</evidence>
<gene>
    <name evidence="3" type="ORF">ECRASSUSDP1_LOCUS2871</name>
</gene>
<evidence type="ECO:0000313" key="4">
    <source>
        <dbReference type="Proteomes" id="UP001295684"/>
    </source>
</evidence>
<proteinExistence type="predicted"/>
<keyword evidence="1" id="KW-0175">Coiled coil</keyword>
<organism evidence="3 4">
    <name type="scientific">Euplotes crassus</name>
    <dbReference type="NCBI Taxonomy" id="5936"/>
    <lineage>
        <taxon>Eukaryota</taxon>
        <taxon>Sar</taxon>
        <taxon>Alveolata</taxon>
        <taxon>Ciliophora</taxon>
        <taxon>Intramacronucleata</taxon>
        <taxon>Spirotrichea</taxon>
        <taxon>Hypotrichia</taxon>
        <taxon>Euplotida</taxon>
        <taxon>Euplotidae</taxon>
        <taxon>Moneuplotes</taxon>
    </lineage>
</organism>
<comment type="caution">
    <text evidence="3">The sequence shown here is derived from an EMBL/GenBank/DDBJ whole genome shotgun (WGS) entry which is preliminary data.</text>
</comment>
<feature type="compositionally biased region" description="Polar residues" evidence="2">
    <location>
        <begin position="119"/>
        <end position="132"/>
    </location>
</feature>
<feature type="compositionally biased region" description="Low complexity" evidence="2">
    <location>
        <begin position="133"/>
        <end position="146"/>
    </location>
</feature>
<evidence type="ECO:0000256" key="1">
    <source>
        <dbReference type="SAM" id="Coils"/>
    </source>
</evidence>
<name>A0AAD1X8P7_EUPCR</name>
<feature type="region of interest" description="Disordered" evidence="2">
    <location>
        <begin position="119"/>
        <end position="193"/>
    </location>
</feature>
<accession>A0AAD1X8P7</accession>